<protein>
    <submittedName>
        <fullName evidence="1">Uncharacterized protein</fullName>
    </submittedName>
</protein>
<proteinExistence type="predicted"/>
<accession>A0ACC3YDY1</accession>
<dbReference type="EMBL" id="VUJX02000012">
    <property type="protein sequence ID" value="KAL0930030.1"/>
    <property type="molecule type" value="Genomic_DNA"/>
</dbReference>
<comment type="caution">
    <text evidence="1">The sequence shown here is derived from an EMBL/GenBank/DDBJ whole genome shotgun (WGS) entry which is preliminary data.</text>
</comment>
<evidence type="ECO:0000313" key="2">
    <source>
        <dbReference type="Proteomes" id="UP000805649"/>
    </source>
</evidence>
<sequence length="375" mass="40185">MNEANVLPKSLSCSQQVSLGIGDLFSVKNRVVVVTGGGSGLGKLIAQGFALNGSRVYIVGRRLEVLQNAASEIGGDVHVLQGDVATKAGCEKVAEQIKARESRVETLVNCAGLMTLWKLYAKDRNDADEVEKMLLGGIDDEDFDQSNRVHVSGVYFMTTCLIPLLRKAADPNVLVISSLAALTNQGFVTSVAYGLSKATGMFFSDARFHLVSSQLPNLNYFNLLKRLFCRKQACLAAFVNPSSVSNSSYLFPTVIVISVSTCRYRFGIPKVMMNNSCFHRMKIRVNTVCPGIFPSEMTRVQVDATQAPPVAAVTDTVGWGLHPVAQETTGRSTAGRPGRPEEIVGPVLMLSSAAGAYMNGAMLVIDGGLLVNALS</sequence>
<reference evidence="1 2" key="1">
    <citation type="journal article" date="2020" name="Phytopathology">
        <title>Genome Sequence Resources of Colletotrichum truncatum, C. plurivorum, C. musicola, and C. sojae: Four Species Pathogenic to Soybean (Glycine max).</title>
        <authorList>
            <person name="Rogerio F."/>
            <person name="Boufleur T.R."/>
            <person name="Ciampi-Guillardi M."/>
            <person name="Sukno S.A."/>
            <person name="Thon M.R."/>
            <person name="Massola Junior N.S."/>
            <person name="Baroncelli R."/>
        </authorList>
    </citation>
    <scope>NUCLEOTIDE SEQUENCE [LARGE SCALE GENOMIC DNA]</scope>
    <source>
        <strain evidence="1 2">CMES1059</strain>
    </source>
</reference>
<name>A0ACC3YDY1_COLTU</name>
<gene>
    <name evidence="1" type="ORF">CTRU02_214850</name>
</gene>
<dbReference type="Proteomes" id="UP000805649">
    <property type="component" value="Unassembled WGS sequence"/>
</dbReference>
<evidence type="ECO:0000313" key="1">
    <source>
        <dbReference type="EMBL" id="KAL0930030.1"/>
    </source>
</evidence>
<keyword evidence="2" id="KW-1185">Reference proteome</keyword>
<organism evidence="1 2">
    <name type="scientific">Colletotrichum truncatum</name>
    <name type="common">Anthracnose fungus</name>
    <name type="synonym">Colletotrichum capsici</name>
    <dbReference type="NCBI Taxonomy" id="5467"/>
    <lineage>
        <taxon>Eukaryota</taxon>
        <taxon>Fungi</taxon>
        <taxon>Dikarya</taxon>
        <taxon>Ascomycota</taxon>
        <taxon>Pezizomycotina</taxon>
        <taxon>Sordariomycetes</taxon>
        <taxon>Hypocreomycetidae</taxon>
        <taxon>Glomerellales</taxon>
        <taxon>Glomerellaceae</taxon>
        <taxon>Colletotrichum</taxon>
        <taxon>Colletotrichum truncatum species complex</taxon>
    </lineage>
</organism>